<dbReference type="RefSeq" id="WP_147397240.1">
    <property type="nucleotide sequence ID" value="NZ_JBHSSP010000024.1"/>
</dbReference>
<evidence type="ECO:0000256" key="2">
    <source>
        <dbReference type="ARBA" id="ARBA00022490"/>
    </source>
</evidence>
<dbReference type="Gene3D" id="3.40.50.300">
    <property type="entry name" value="P-loop containing nucleotide triphosphate hydrolases"/>
    <property type="match status" value="3"/>
</dbReference>
<organism evidence="15 16">
    <name type="scientific">Psittacicella hinzii</name>
    <dbReference type="NCBI Taxonomy" id="2028575"/>
    <lineage>
        <taxon>Bacteria</taxon>
        <taxon>Pseudomonadati</taxon>
        <taxon>Pseudomonadota</taxon>
        <taxon>Gammaproteobacteria</taxon>
        <taxon>Pasteurellales</taxon>
        <taxon>Psittacicellaceae</taxon>
        <taxon>Psittacicella</taxon>
    </lineage>
</organism>
<comment type="similarity">
    <text evidence="11">Belongs to the ABC transporter superfamily. UvrA family.</text>
</comment>
<keyword evidence="10" id="KW-0234">DNA repair</keyword>
<dbReference type="PROSITE" id="PS50893">
    <property type="entry name" value="ABC_TRANSPORTER_2"/>
    <property type="match status" value="1"/>
</dbReference>
<evidence type="ECO:0000313" key="16">
    <source>
        <dbReference type="Proteomes" id="UP000265916"/>
    </source>
</evidence>
<evidence type="ECO:0000256" key="10">
    <source>
        <dbReference type="ARBA" id="ARBA00023204"/>
    </source>
</evidence>
<dbReference type="PROSITE" id="PS00211">
    <property type="entry name" value="ABC_TRANSPORTER_1"/>
    <property type="match status" value="1"/>
</dbReference>
<evidence type="ECO:0000256" key="4">
    <source>
        <dbReference type="ARBA" id="ARBA00022741"/>
    </source>
</evidence>
<evidence type="ECO:0000256" key="9">
    <source>
        <dbReference type="ARBA" id="ARBA00023125"/>
    </source>
</evidence>
<evidence type="ECO:0000313" key="15">
    <source>
        <dbReference type="EMBL" id="RIY35039.1"/>
    </source>
</evidence>
<dbReference type="InterPro" id="IPR027417">
    <property type="entry name" value="P-loop_NTPase"/>
</dbReference>
<evidence type="ECO:0000256" key="6">
    <source>
        <dbReference type="ARBA" id="ARBA00022769"/>
    </source>
</evidence>
<accession>A0A3A1YCU0</accession>
<dbReference type="GO" id="GO:0005737">
    <property type="term" value="C:cytoplasm"/>
    <property type="evidence" value="ECO:0007669"/>
    <property type="project" value="UniProtKB-SubCell"/>
</dbReference>
<dbReference type="Gene3D" id="1.20.1580.10">
    <property type="entry name" value="ABC transporter ATPase like domain"/>
    <property type="match status" value="2"/>
</dbReference>
<evidence type="ECO:0000256" key="7">
    <source>
        <dbReference type="ARBA" id="ARBA00022840"/>
    </source>
</evidence>
<comment type="subcellular location">
    <subcellularLocation>
        <location evidence="1">Cytoplasm</location>
    </subcellularLocation>
</comment>
<protein>
    <recommendedName>
        <fullName evidence="12">UvrABC system protein A</fullName>
    </recommendedName>
    <alternativeName>
        <fullName evidence="13">Excinuclease ABC subunit A</fullName>
    </alternativeName>
</protein>
<keyword evidence="6" id="KW-0228">DNA excision</keyword>
<name>A0A3A1YCU0_9GAMM</name>
<comment type="caution">
    <text evidence="15">The sequence shown here is derived from an EMBL/GenBank/DDBJ whole genome shotgun (WGS) entry which is preliminary data.</text>
</comment>
<dbReference type="Proteomes" id="UP000265916">
    <property type="component" value="Unassembled WGS sequence"/>
</dbReference>
<evidence type="ECO:0000256" key="12">
    <source>
        <dbReference type="ARBA" id="ARBA00039316"/>
    </source>
</evidence>
<evidence type="ECO:0000256" key="8">
    <source>
        <dbReference type="ARBA" id="ARBA00022881"/>
    </source>
</evidence>
<proteinExistence type="inferred from homology"/>
<dbReference type="GO" id="GO:0016887">
    <property type="term" value="F:ATP hydrolysis activity"/>
    <property type="evidence" value="ECO:0007669"/>
    <property type="project" value="InterPro"/>
</dbReference>
<dbReference type="PANTHER" id="PTHR43152">
    <property type="entry name" value="UVRABC SYSTEM PROTEIN A"/>
    <property type="match status" value="1"/>
</dbReference>
<feature type="domain" description="ABC transporter" evidence="14">
    <location>
        <begin position="302"/>
        <end position="578"/>
    </location>
</feature>
<evidence type="ECO:0000256" key="11">
    <source>
        <dbReference type="ARBA" id="ARBA00038000"/>
    </source>
</evidence>
<dbReference type="InterPro" id="IPR017871">
    <property type="entry name" value="ABC_transporter-like_CS"/>
</dbReference>
<evidence type="ECO:0000256" key="1">
    <source>
        <dbReference type="ARBA" id="ARBA00004496"/>
    </source>
</evidence>
<keyword evidence="2" id="KW-0963">Cytoplasm</keyword>
<keyword evidence="7" id="KW-0067">ATP-binding</keyword>
<sequence>MEQKFIHIENAYLHNLQISELKIPLNKFVVITGTSGSGKTTLINNVIVAQSQMLNNLDNSNHLYNLYQNYSNLRVRGLTPVKYLEQRFSNKRKRLNLAQFLEIETQINLLYANFAKFDQQEIDQAYSPKDIKNLIPALPKLTQEMLGYRNLRYRYLLSIPFPLPILPGLTDLEFPAKKRDPQQIVKRNKQIVKALFEYNSAPPDTIILNKSIVYDIDDLYGEVEELEFAINSIDFVFVAIDKENNIPDHFEKTLSNALATEAEDFRKIFLKHAGLETPLGDLGLDTSKLSAQAQEGKYTNAVEQALRSKYQPSIGVYSPFTQQVKDYPLVAVVKDGDKEVKAFNLRERNAFSTFGQNRCQHCNGTGYVDTKNKSEELDTICPECHGVGLASYITQASILEQEYQDLFTQPLHRVHDFFQRYLKHAEQSLDLKTMQQQKATLDLPMLQVALIKDILARLQHVLDMNLTYISLSRKVHTFSGGEIQRIQLSKVLNNEITGVTYILDEPSIGLHPQDNRRLIDKLRLLVQRGNSVIVVEHDNDFILYADHIISLNAGRIEFEGTVEQLMRQDLPLTQYLNNQVPISQALSLLNNKEYNNRLDAIKNLTEQDSLRSVLVNTDFNVDTEISLPLAKKQANALKMTFAEYLSANNRPDYSKKPKLVYEGVNVGYFNESKIQIVRQGLNVISGVSGSGKSIFASHILYAATNAALKMSKKDFTPTGALPIAFKNLYKVKKIIGANLKNTTTINDDFIDIVLFTHQIPDNRNVTLMDYIDITEKIATLFEEASKRKHKIKHLAKEEFLLNNRQTKNKCPQCIGKRVISMEIERNVSEEITCFECKGTGYANYVLAEYLSYDKNSTVEYNIADFYSLNINQAYDFFTKYHKNHASSVLKRIIVSLAYLKRFRLGHLVLGRSIQEISGGEMQRLYLIKNISINKLQDKHALIVIDEPTTGLHFDDIQSLLDFLIELRDQGHTIVVIEHNLDIIYNADHYIEFGPGAAEKGGQVIFAGSIAKVIEQVEQTNTQDKEATPDRAEAPVISSMMQDIYTYHQKTQANLELEK</sequence>
<keyword evidence="16" id="KW-1185">Reference proteome</keyword>
<dbReference type="GO" id="GO:0006281">
    <property type="term" value="P:DNA repair"/>
    <property type="evidence" value="ECO:0007669"/>
    <property type="project" value="UniProtKB-KW"/>
</dbReference>
<dbReference type="GO" id="GO:0005524">
    <property type="term" value="F:ATP binding"/>
    <property type="evidence" value="ECO:0007669"/>
    <property type="project" value="UniProtKB-KW"/>
</dbReference>
<keyword evidence="4" id="KW-0547">Nucleotide-binding</keyword>
<dbReference type="PANTHER" id="PTHR43152:SF3">
    <property type="entry name" value="UVRABC SYSTEM PROTEIN A"/>
    <property type="match status" value="1"/>
</dbReference>
<keyword evidence="5" id="KW-0227">DNA damage</keyword>
<evidence type="ECO:0000256" key="3">
    <source>
        <dbReference type="ARBA" id="ARBA00022737"/>
    </source>
</evidence>
<keyword evidence="8" id="KW-0267">Excision nuclease</keyword>
<dbReference type="AlphaFoldDB" id="A0A3A1YCU0"/>
<keyword evidence="3" id="KW-0677">Repeat</keyword>
<evidence type="ECO:0000259" key="14">
    <source>
        <dbReference type="PROSITE" id="PS50893"/>
    </source>
</evidence>
<keyword evidence="9" id="KW-0238">DNA-binding</keyword>
<dbReference type="EMBL" id="NRJG01000155">
    <property type="protein sequence ID" value="RIY35039.1"/>
    <property type="molecule type" value="Genomic_DNA"/>
</dbReference>
<evidence type="ECO:0000256" key="13">
    <source>
        <dbReference type="ARBA" id="ARBA00042156"/>
    </source>
</evidence>
<dbReference type="GO" id="GO:0004518">
    <property type="term" value="F:nuclease activity"/>
    <property type="evidence" value="ECO:0007669"/>
    <property type="project" value="UniProtKB-KW"/>
</dbReference>
<reference evidence="15 16" key="1">
    <citation type="submission" date="2017-08" db="EMBL/GenBank/DDBJ databases">
        <title>Reclassification of Bisgaard taxon 37 and 44.</title>
        <authorList>
            <person name="Christensen H."/>
        </authorList>
    </citation>
    <scope>NUCLEOTIDE SEQUENCE [LARGE SCALE GENOMIC DNA]</scope>
    <source>
        <strain evidence="15 16">111</strain>
    </source>
</reference>
<dbReference type="InterPro" id="IPR003439">
    <property type="entry name" value="ABC_transporter-like_ATP-bd"/>
</dbReference>
<dbReference type="OrthoDB" id="9809851at2"/>
<dbReference type="GO" id="GO:0003677">
    <property type="term" value="F:DNA binding"/>
    <property type="evidence" value="ECO:0007669"/>
    <property type="project" value="UniProtKB-KW"/>
</dbReference>
<gene>
    <name evidence="15" type="ORF">CKF58_07210</name>
</gene>
<evidence type="ECO:0000256" key="5">
    <source>
        <dbReference type="ARBA" id="ARBA00022763"/>
    </source>
</evidence>
<dbReference type="SUPFAM" id="SSF52540">
    <property type="entry name" value="P-loop containing nucleoside triphosphate hydrolases"/>
    <property type="match status" value="2"/>
</dbReference>